<dbReference type="InterPro" id="IPR052062">
    <property type="entry name" value="Murein_DD/LD_carboxypeptidase"/>
</dbReference>
<feature type="domain" description="LysM" evidence="7">
    <location>
        <begin position="210"/>
        <end position="253"/>
    </location>
</feature>
<evidence type="ECO:0000259" key="7">
    <source>
        <dbReference type="PROSITE" id="PS51782"/>
    </source>
</evidence>
<dbReference type="CDD" id="cd00118">
    <property type="entry name" value="LysM"/>
    <property type="match status" value="4"/>
</dbReference>
<sequence length="498" mass="54667">MDFVASDRLDKTDDGYTAILFLDQNFSEFSSELGSDNIKSKQTGNNIKAYVKDRFPNKKITSAKVFLGSLLVMSIAFSTDYEVHAASEDNEVETNKVDTNKYTVKSGDSLYKIASELNTNVDRIKQLNNMNSNTIFTGQLLVVPNTSLSTENTISYQVKSGDYLSVLAKKFNTTTERIKQVNGLHTDVIYIGQTLQIPTPTDATPVSQSQTHQVVSGDTLSGIAKSYQISVADLKQMNQLTTDMIYVGQQLKIPSGQAAPVSSPVQESGPYTVVSGDTLSGIAKRYNISVEQLKSSNGLISDTIFVGQQLSISKNTTGTDTKDLQQDSQALIKNLQVLGFYKDDVDQAVKAFQQAYGIHATGQLDVETQTAINHALVKDKLVADTKNYIGVPYVWGGTTPSGFDCSGFVYYMFHSNGVDMERATSASLYEMGKSVSSTQLQPGDLVFFAVNRPGEISHVGFYTGDNSYISATSSKGIWEYDMDNPYWSQYYVGAKRIY</sequence>
<keyword evidence="4" id="KW-0677">Repeat</keyword>
<dbReference type="SUPFAM" id="SSF54106">
    <property type="entry name" value="LysM domain"/>
    <property type="match status" value="4"/>
</dbReference>
<dbReference type="InterPro" id="IPR036366">
    <property type="entry name" value="PGBDSf"/>
</dbReference>
<keyword evidence="5" id="KW-0378">Hydrolase</keyword>
<feature type="domain" description="NlpC/P60" evidence="8">
    <location>
        <begin position="375"/>
        <end position="498"/>
    </location>
</feature>
<dbReference type="Pfam" id="PF01476">
    <property type="entry name" value="LysM"/>
    <property type="match status" value="4"/>
</dbReference>
<dbReference type="PROSITE" id="PS51782">
    <property type="entry name" value="LYSM"/>
    <property type="match status" value="4"/>
</dbReference>
<proteinExistence type="inferred from homology"/>
<protein>
    <submittedName>
        <fullName evidence="9">LysM peptidoglycan-binding domain-containing protein</fullName>
    </submittedName>
</protein>
<dbReference type="Gene3D" id="1.10.101.10">
    <property type="entry name" value="PGBD-like superfamily/PGBD"/>
    <property type="match status" value="1"/>
</dbReference>
<keyword evidence="3" id="KW-0732">Signal</keyword>
<evidence type="ECO:0000256" key="3">
    <source>
        <dbReference type="ARBA" id="ARBA00022729"/>
    </source>
</evidence>
<evidence type="ECO:0000313" key="10">
    <source>
        <dbReference type="Proteomes" id="UP001235343"/>
    </source>
</evidence>
<evidence type="ECO:0000256" key="1">
    <source>
        <dbReference type="ARBA" id="ARBA00007074"/>
    </source>
</evidence>
<feature type="domain" description="LysM" evidence="7">
    <location>
        <begin position="269"/>
        <end position="312"/>
    </location>
</feature>
<dbReference type="SUPFAM" id="SSF54001">
    <property type="entry name" value="Cysteine proteinases"/>
    <property type="match status" value="1"/>
</dbReference>
<dbReference type="InterPro" id="IPR002477">
    <property type="entry name" value="Peptidoglycan-bd-like"/>
</dbReference>
<dbReference type="InterPro" id="IPR038765">
    <property type="entry name" value="Papain-like_cys_pep_sf"/>
</dbReference>
<keyword evidence="10" id="KW-1185">Reference proteome</keyword>
<evidence type="ECO:0000256" key="6">
    <source>
        <dbReference type="ARBA" id="ARBA00022807"/>
    </source>
</evidence>
<comment type="caution">
    <text evidence="9">The sequence shown here is derived from an EMBL/GenBank/DDBJ whole genome shotgun (WGS) entry which is preliminary data.</text>
</comment>
<evidence type="ECO:0000313" key="9">
    <source>
        <dbReference type="EMBL" id="MDL4842679.1"/>
    </source>
</evidence>
<dbReference type="RefSeq" id="WP_285933969.1">
    <property type="nucleotide sequence ID" value="NZ_JASTZU010000062.1"/>
</dbReference>
<dbReference type="InterPro" id="IPR018392">
    <property type="entry name" value="LysM"/>
</dbReference>
<dbReference type="SMART" id="SM00257">
    <property type="entry name" value="LysM"/>
    <property type="match status" value="4"/>
</dbReference>
<dbReference type="InterPro" id="IPR036365">
    <property type="entry name" value="PGBD-like_sf"/>
</dbReference>
<dbReference type="Proteomes" id="UP001235343">
    <property type="component" value="Unassembled WGS sequence"/>
</dbReference>
<dbReference type="InterPro" id="IPR036779">
    <property type="entry name" value="LysM_dom_sf"/>
</dbReference>
<reference evidence="9 10" key="1">
    <citation type="submission" date="2023-06" db="EMBL/GenBank/DDBJ databases">
        <title>Aquibacillus rhizosphaerae LR5S19.</title>
        <authorList>
            <person name="Sun J.-Q."/>
        </authorList>
    </citation>
    <scope>NUCLEOTIDE SEQUENCE [LARGE SCALE GENOMIC DNA]</scope>
    <source>
        <strain evidence="9 10">LR5S19</strain>
    </source>
</reference>
<evidence type="ECO:0000256" key="4">
    <source>
        <dbReference type="ARBA" id="ARBA00022737"/>
    </source>
</evidence>
<keyword evidence="2" id="KW-0645">Protease</keyword>
<comment type="similarity">
    <text evidence="1">Belongs to the peptidase C40 family.</text>
</comment>
<dbReference type="EMBL" id="JASTZU010000062">
    <property type="protein sequence ID" value="MDL4842679.1"/>
    <property type="molecule type" value="Genomic_DNA"/>
</dbReference>
<evidence type="ECO:0000256" key="5">
    <source>
        <dbReference type="ARBA" id="ARBA00022801"/>
    </source>
</evidence>
<dbReference type="SUPFAM" id="SSF47090">
    <property type="entry name" value="PGBD-like"/>
    <property type="match status" value="1"/>
</dbReference>
<name>A0ABT7L9Y9_9BACI</name>
<dbReference type="PANTHER" id="PTHR47360">
    <property type="entry name" value="MUREIN DD-ENDOPEPTIDASE MEPS/MUREIN LD-CARBOXYPEPTIDASE"/>
    <property type="match status" value="1"/>
</dbReference>
<evidence type="ECO:0000256" key="2">
    <source>
        <dbReference type="ARBA" id="ARBA00022670"/>
    </source>
</evidence>
<dbReference type="PROSITE" id="PS51935">
    <property type="entry name" value="NLPC_P60"/>
    <property type="match status" value="1"/>
</dbReference>
<gene>
    <name evidence="9" type="ORF">QQS35_19790</name>
</gene>
<accession>A0ABT7L9Y9</accession>
<organism evidence="9 10">
    <name type="scientific">Aquibacillus rhizosphaerae</name>
    <dbReference type="NCBI Taxonomy" id="3051431"/>
    <lineage>
        <taxon>Bacteria</taxon>
        <taxon>Bacillati</taxon>
        <taxon>Bacillota</taxon>
        <taxon>Bacilli</taxon>
        <taxon>Bacillales</taxon>
        <taxon>Bacillaceae</taxon>
        <taxon>Aquibacillus</taxon>
    </lineage>
</organism>
<feature type="domain" description="LysM" evidence="7">
    <location>
        <begin position="154"/>
        <end position="197"/>
    </location>
</feature>
<dbReference type="Pfam" id="PF01471">
    <property type="entry name" value="PG_binding_1"/>
    <property type="match status" value="1"/>
</dbReference>
<dbReference type="Pfam" id="PF00877">
    <property type="entry name" value="NLPC_P60"/>
    <property type="match status" value="1"/>
</dbReference>
<feature type="domain" description="LysM" evidence="7">
    <location>
        <begin position="100"/>
        <end position="143"/>
    </location>
</feature>
<keyword evidence="6" id="KW-0788">Thiol protease</keyword>
<dbReference type="PANTHER" id="PTHR47360:SF1">
    <property type="entry name" value="ENDOPEPTIDASE NLPC-RELATED"/>
    <property type="match status" value="1"/>
</dbReference>
<dbReference type="Gene3D" id="3.90.1720.10">
    <property type="entry name" value="endopeptidase domain like (from Nostoc punctiforme)"/>
    <property type="match status" value="1"/>
</dbReference>
<evidence type="ECO:0000259" key="8">
    <source>
        <dbReference type="PROSITE" id="PS51935"/>
    </source>
</evidence>
<dbReference type="InterPro" id="IPR000064">
    <property type="entry name" value="NLP_P60_dom"/>
</dbReference>
<dbReference type="Gene3D" id="3.10.350.10">
    <property type="entry name" value="LysM domain"/>
    <property type="match status" value="4"/>
</dbReference>